<dbReference type="SUPFAM" id="SSF89372">
    <property type="entry name" value="Fucose-specific lectin"/>
    <property type="match status" value="1"/>
</dbReference>
<dbReference type="AlphaFoldDB" id="A0A918E8U9"/>
<comment type="caution">
    <text evidence="2">The sequence shown here is derived from an EMBL/GenBank/DDBJ whole genome shotgun (WGS) entry which is preliminary data.</text>
</comment>
<evidence type="ECO:0000259" key="1">
    <source>
        <dbReference type="Pfam" id="PF20254"/>
    </source>
</evidence>
<name>A0A918E8U9_9ACTN</name>
<dbReference type="Proteomes" id="UP000660745">
    <property type="component" value="Unassembled WGS sequence"/>
</dbReference>
<dbReference type="RefSeq" id="WP_189143630.1">
    <property type="nucleotide sequence ID" value="NZ_BMNK01000019.1"/>
</dbReference>
<sequence length="605" mass="64697">MKAYASGTSAPQGGRLRFHLAAVADRCAIRDAVTGEIRAERGRTEPGWTLRIPHDWPSSLYAASFGSADPDDDVYFVVRPGGPPRDAILVSVPFLTWQAYNQAGVPGEGLYPTEGASRAGRVTFDRPGGGPAGHWEDRFYHWLSRTGLPADYCSNLDLHQDPGALLRGRRLLVIAGHDEYWTRRMRDAAEAFVAAGGNIAFFGGNTCWWQTRLEDGGRTMVCHRDALLDPMAAVDPSLVTVEWTSAPVSRPENTLTGVSFRRGAGCWEDMNAVKSEAYTVRFAGHWVFEGTGLRDGDTFGRGAIGYETDAAEYTEVDGVPLATGADGTPAEFAILATADLRHWRSLGQGGHATMGIMRRGAGTVFNAATIGWGDAIDDPVIDRVTRNVLRRLGGPTGWWEPMGGGTGALGLAACAHLLFGVLADGDLHVRQGRTQNLPWRRIEPAPGLMALAAPREATPGSPVFLYGLDSTGRVLARDPVPEAAAWTEIYQAPPGAIGIAPVDRTMYALGPGGDLWSRPLTAAHSGPWTRLADGPRLVALAHVGGRLMGLDDHGTLYGRAPDTGAWTRSGPTPGLTTLTGTAGRLIGATPAGDLHWREPFMDIDL</sequence>
<dbReference type="InterPro" id="IPR046540">
    <property type="entry name" value="DMFA2_C"/>
</dbReference>
<keyword evidence="3" id="KW-1185">Reference proteome</keyword>
<proteinExistence type="predicted"/>
<accession>A0A918E8U9</accession>
<feature type="domain" description="N,N-dimethylformamidase beta subunit-like C-terminal" evidence="1">
    <location>
        <begin position="45"/>
        <end position="377"/>
    </location>
</feature>
<dbReference type="Pfam" id="PF20254">
    <property type="entry name" value="DMFA2_C"/>
    <property type="match status" value="1"/>
</dbReference>
<evidence type="ECO:0000313" key="2">
    <source>
        <dbReference type="EMBL" id="GGP15662.1"/>
    </source>
</evidence>
<gene>
    <name evidence="2" type="ORF">GCM10012278_76340</name>
</gene>
<reference evidence="2" key="1">
    <citation type="journal article" date="2014" name="Int. J. Syst. Evol. Microbiol.">
        <title>Complete genome sequence of Corynebacterium casei LMG S-19264T (=DSM 44701T), isolated from a smear-ripened cheese.</title>
        <authorList>
            <consortium name="US DOE Joint Genome Institute (JGI-PGF)"/>
            <person name="Walter F."/>
            <person name="Albersmeier A."/>
            <person name="Kalinowski J."/>
            <person name="Ruckert C."/>
        </authorList>
    </citation>
    <scope>NUCLEOTIDE SEQUENCE</scope>
    <source>
        <strain evidence="2">CGMCC 4.7430</strain>
    </source>
</reference>
<organism evidence="2 3">
    <name type="scientific">Nonomuraea glycinis</name>
    <dbReference type="NCBI Taxonomy" id="2047744"/>
    <lineage>
        <taxon>Bacteria</taxon>
        <taxon>Bacillati</taxon>
        <taxon>Actinomycetota</taxon>
        <taxon>Actinomycetes</taxon>
        <taxon>Streptosporangiales</taxon>
        <taxon>Streptosporangiaceae</taxon>
        <taxon>Nonomuraea</taxon>
    </lineage>
</organism>
<evidence type="ECO:0000313" key="3">
    <source>
        <dbReference type="Proteomes" id="UP000660745"/>
    </source>
</evidence>
<dbReference type="EMBL" id="BMNK01000019">
    <property type="protein sequence ID" value="GGP15662.1"/>
    <property type="molecule type" value="Genomic_DNA"/>
</dbReference>
<protein>
    <recommendedName>
        <fullName evidence="1">N,N-dimethylformamidase beta subunit-like C-terminal domain-containing protein</fullName>
    </recommendedName>
</protein>
<reference evidence="2" key="2">
    <citation type="submission" date="2020-09" db="EMBL/GenBank/DDBJ databases">
        <authorList>
            <person name="Sun Q."/>
            <person name="Zhou Y."/>
        </authorList>
    </citation>
    <scope>NUCLEOTIDE SEQUENCE</scope>
    <source>
        <strain evidence="2">CGMCC 4.7430</strain>
    </source>
</reference>